<evidence type="ECO:0000256" key="8">
    <source>
        <dbReference type="ARBA" id="ARBA00023242"/>
    </source>
</evidence>
<evidence type="ECO:0000259" key="10">
    <source>
        <dbReference type="SMART" id="SM00976"/>
    </source>
</evidence>
<keyword evidence="7" id="KW-0238">DNA-binding</keyword>
<gene>
    <name evidence="11" type="ORF">QBC47DRAFT_384736</name>
</gene>
<dbReference type="PANTHER" id="PTHR14513:SF0">
    <property type="entry name" value="PROTECTION OF TELOMERES PROTEIN 1"/>
    <property type="match status" value="1"/>
</dbReference>
<evidence type="ECO:0000256" key="2">
    <source>
        <dbReference type="ARBA" id="ARBA00004574"/>
    </source>
</evidence>
<feature type="region of interest" description="Disordered" evidence="9">
    <location>
        <begin position="680"/>
        <end position="699"/>
    </location>
</feature>
<name>A0AAJ0F5N1_9PEZI</name>
<sequence length="713" mass="80090">MAHDLPPTFIPIGAIVREEVRAGTLVNTIGIVTDCRLPFATGGEDWKSTLTLRELGDSESNEQVDFVIFRPEATMPRVGSQDVVVLYKARVQQYRSGPFSLITHKATSIAVYTASKIPRPPNSAAPALVPLTAQDKAVPKEEVHRYVSHAFHKTDRGDLPTEEEFAQKTIISLNVKPNKFKLLRDVKEDQFCDLIVQVARKPFDLIDKITLYVSDYSENNKFYHYTMENISDLVSAASLDPYNYRQPSTQASVPEETKDAWVGPYGKKVIQITCYDSHAEFVRTQVNAGHWLMLKNVHIKYGKNGQYLEGFLRGSQNFAEKNQVAILDIHSGGKVDERLKEAIRRWRDEDKKLQAQVKAIEEAKAAGSKRKADTVVDETNNSAPGPKKRRGRTNAQQKRKEERAQKFGLEEQRPRKEATEPEPGEHPSREHEEEKLEQECRMNPRITCESHPSASTVTIATMLEPVFHEETGEGGDTKRFVLPFVCAKYRTRVRVVDFAPNTLEDFAQPRKASKYGSVLTDDSGSDSDAGPVHIAIGHGRQEVQWEWRFALQLEDTERPSRSRPADRMWVVVDNAEAQCLTDMDATNLREDETALEQLRERMFLLWGNLEELKREAAADKKKGTKTKAKKGAGGVLKIDKPPLDSSDGESDDQDDGREIKGLQNTPFACFIRQYGVRSQGAAARPTSAGSGSEDDNADEWTRVFGLFGTRIAS</sequence>
<dbReference type="SUPFAM" id="SSF50249">
    <property type="entry name" value="Nucleic acid-binding proteins"/>
    <property type="match status" value="2"/>
</dbReference>
<dbReference type="PANTHER" id="PTHR14513">
    <property type="entry name" value="PROTECTION OF TELOMERES 1"/>
    <property type="match status" value="1"/>
</dbReference>
<dbReference type="GO" id="GO:0032210">
    <property type="term" value="P:regulation of telomere maintenance via telomerase"/>
    <property type="evidence" value="ECO:0007669"/>
    <property type="project" value="TreeGrafter"/>
</dbReference>
<comment type="caution">
    <text evidence="11">The sequence shown here is derived from an EMBL/GenBank/DDBJ whole genome shotgun (WGS) entry which is preliminary data.</text>
</comment>
<dbReference type="Gene3D" id="2.40.50.140">
    <property type="entry name" value="Nucleic acid-binding proteins"/>
    <property type="match status" value="2"/>
</dbReference>
<evidence type="ECO:0000256" key="7">
    <source>
        <dbReference type="ARBA" id="ARBA00023125"/>
    </source>
</evidence>
<feature type="region of interest" description="Disordered" evidence="9">
    <location>
        <begin position="362"/>
        <end position="437"/>
    </location>
</feature>
<proteinExistence type="inferred from homology"/>
<protein>
    <recommendedName>
        <fullName evidence="4">Protection of telomeres protein 1</fullName>
    </recommendedName>
</protein>
<dbReference type="Proteomes" id="UP001239445">
    <property type="component" value="Unassembled WGS sequence"/>
</dbReference>
<dbReference type="GO" id="GO:0000783">
    <property type="term" value="C:nuclear telomere cap complex"/>
    <property type="evidence" value="ECO:0007669"/>
    <property type="project" value="TreeGrafter"/>
</dbReference>
<feature type="region of interest" description="Disordered" evidence="9">
    <location>
        <begin position="617"/>
        <end position="662"/>
    </location>
</feature>
<feature type="domain" description="Telomeric single stranded DNA binding POT1/Cdc13" evidence="10">
    <location>
        <begin position="9"/>
        <end position="155"/>
    </location>
</feature>
<dbReference type="InterPro" id="IPR011564">
    <property type="entry name" value="Telomer_end-bd_POT1/Cdc13"/>
</dbReference>
<dbReference type="Pfam" id="PF02765">
    <property type="entry name" value="POT1"/>
    <property type="match status" value="1"/>
</dbReference>
<evidence type="ECO:0000313" key="11">
    <source>
        <dbReference type="EMBL" id="KAK1754707.1"/>
    </source>
</evidence>
<evidence type="ECO:0000256" key="3">
    <source>
        <dbReference type="ARBA" id="ARBA00008442"/>
    </source>
</evidence>
<evidence type="ECO:0000313" key="12">
    <source>
        <dbReference type="Proteomes" id="UP001239445"/>
    </source>
</evidence>
<dbReference type="GO" id="GO:0016233">
    <property type="term" value="P:telomere capping"/>
    <property type="evidence" value="ECO:0007669"/>
    <property type="project" value="TreeGrafter"/>
</dbReference>
<keyword evidence="12" id="KW-1185">Reference proteome</keyword>
<feature type="compositionally biased region" description="Basic and acidic residues" evidence="9">
    <location>
        <begin position="362"/>
        <end position="374"/>
    </location>
</feature>
<dbReference type="InterPro" id="IPR012340">
    <property type="entry name" value="NA-bd_OB-fold"/>
</dbReference>
<dbReference type="GO" id="GO:0010521">
    <property type="term" value="F:telomerase inhibitor activity"/>
    <property type="evidence" value="ECO:0007669"/>
    <property type="project" value="TreeGrafter"/>
</dbReference>
<keyword evidence="6" id="KW-0779">Telomere</keyword>
<keyword evidence="5" id="KW-0158">Chromosome</keyword>
<dbReference type="AlphaFoldDB" id="A0AAJ0F5N1"/>
<organism evidence="11 12">
    <name type="scientific">Echria macrotheca</name>
    <dbReference type="NCBI Taxonomy" id="438768"/>
    <lineage>
        <taxon>Eukaryota</taxon>
        <taxon>Fungi</taxon>
        <taxon>Dikarya</taxon>
        <taxon>Ascomycota</taxon>
        <taxon>Pezizomycotina</taxon>
        <taxon>Sordariomycetes</taxon>
        <taxon>Sordariomycetidae</taxon>
        <taxon>Sordariales</taxon>
        <taxon>Schizotheciaceae</taxon>
        <taxon>Echria</taxon>
    </lineage>
</organism>
<comment type="subcellular location">
    <subcellularLocation>
        <location evidence="2">Chromosome</location>
        <location evidence="2">Telomere</location>
    </subcellularLocation>
    <subcellularLocation>
        <location evidence="1">Nucleus</location>
    </subcellularLocation>
</comment>
<evidence type="ECO:0000256" key="6">
    <source>
        <dbReference type="ARBA" id="ARBA00022895"/>
    </source>
</evidence>
<reference evidence="11" key="1">
    <citation type="submission" date="2023-06" db="EMBL/GenBank/DDBJ databases">
        <title>Genome-scale phylogeny and comparative genomics of the fungal order Sordariales.</title>
        <authorList>
            <consortium name="Lawrence Berkeley National Laboratory"/>
            <person name="Hensen N."/>
            <person name="Bonometti L."/>
            <person name="Westerberg I."/>
            <person name="Brannstrom I.O."/>
            <person name="Guillou S."/>
            <person name="Cros-Aarteil S."/>
            <person name="Calhoun S."/>
            <person name="Haridas S."/>
            <person name="Kuo A."/>
            <person name="Mondo S."/>
            <person name="Pangilinan J."/>
            <person name="Riley R."/>
            <person name="Labutti K."/>
            <person name="Andreopoulos B."/>
            <person name="Lipzen A."/>
            <person name="Chen C."/>
            <person name="Yanf M."/>
            <person name="Daum C."/>
            <person name="Ng V."/>
            <person name="Clum A."/>
            <person name="Steindorff A."/>
            <person name="Ohm R."/>
            <person name="Martin F."/>
            <person name="Silar P."/>
            <person name="Natvig D."/>
            <person name="Lalanne C."/>
            <person name="Gautier V."/>
            <person name="Ament-Velasquez S.L."/>
            <person name="Kruys A."/>
            <person name="Hutchinson M.I."/>
            <person name="Powell A.J."/>
            <person name="Barry K."/>
            <person name="Miller A.N."/>
            <person name="Grigoriev I.V."/>
            <person name="Debuchy R."/>
            <person name="Gladieux P."/>
            <person name="Thoren M.H."/>
            <person name="Johannesson H."/>
        </authorList>
    </citation>
    <scope>NUCLEOTIDE SEQUENCE</scope>
    <source>
        <strain evidence="11">PSN4</strain>
    </source>
</reference>
<dbReference type="GO" id="GO:0098505">
    <property type="term" value="F:G-rich strand telomeric DNA binding"/>
    <property type="evidence" value="ECO:0007669"/>
    <property type="project" value="TreeGrafter"/>
</dbReference>
<dbReference type="SMART" id="SM00976">
    <property type="entry name" value="Telo_bind"/>
    <property type="match status" value="1"/>
</dbReference>
<dbReference type="EMBL" id="MU839835">
    <property type="protein sequence ID" value="KAK1754707.1"/>
    <property type="molecule type" value="Genomic_DNA"/>
</dbReference>
<feature type="compositionally biased region" description="Acidic residues" evidence="9">
    <location>
        <begin position="646"/>
        <end position="655"/>
    </location>
</feature>
<evidence type="ECO:0000256" key="9">
    <source>
        <dbReference type="SAM" id="MobiDB-lite"/>
    </source>
</evidence>
<dbReference type="Pfam" id="PF16686">
    <property type="entry name" value="POT1PC"/>
    <property type="match status" value="1"/>
</dbReference>
<feature type="compositionally biased region" description="Basic and acidic residues" evidence="9">
    <location>
        <begin position="398"/>
        <end position="437"/>
    </location>
</feature>
<comment type="similarity">
    <text evidence="3">Belongs to the telombin family.</text>
</comment>
<evidence type="ECO:0000256" key="4">
    <source>
        <dbReference type="ARBA" id="ARBA00015253"/>
    </source>
</evidence>
<evidence type="ECO:0000256" key="5">
    <source>
        <dbReference type="ARBA" id="ARBA00022454"/>
    </source>
</evidence>
<keyword evidence="8" id="KW-0539">Nucleus</keyword>
<dbReference type="InterPro" id="IPR028389">
    <property type="entry name" value="POT1"/>
</dbReference>
<dbReference type="FunFam" id="2.40.50.140:FF:000303">
    <property type="entry name" value="Protection of telomeres protein 1"/>
    <property type="match status" value="1"/>
</dbReference>
<dbReference type="InterPro" id="IPR032042">
    <property type="entry name" value="POT1PC"/>
</dbReference>
<evidence type="ECO:0000256" key="1">
    <source>
        <dbReference type="ARBA" id="ARBA00004123"/>
    </source>
</evidence>
<accession>A0AAJ0F5N1</accession>